<evidence type="ECO:0000313" key="3">
    <source>
        <dbReference type="Proteomes" id="UP001215598"/>
    </source>
</evidence>
<organism evidence="2 3">
    <name type="scientific">Mycena metata</name>
    <dbReference type="NCBI Taxonomy" id="1033252"/>
    <lineage>
        <taxon>Eukaryota</taxon>
        <taxon>Fungi</taxon>
        <taxon>Dikarya</taxon>
        <taxon>Basidiomycota</taxon>
        <taxon>Agaricomycotina</taxon>
        <taxon>Agaricomycetes</taxon>
        <taxon>Agaricomycetidae</taxon>
        <taxon>Agaricales</taxon>
        <taxon>Marasmiineae</taxon>
        <taxon>Mycenaceae</taxon>
        <taxon>Mycena</taxon>
    </lineage>
</organism>
<gene>
    <name evidence="2" type="ORF">B0H16DRAFT_1225729</name>
</gene>
<feature type="region of interest" description="Disordered" evidence="1">
    <location>
        <begin position="1"/>
        <end position="36"/>
    </location>
</feature>
<dbReference type="InterPro" id="IPR052035">
    <property type="entry name" value="ZnF_BED_domain_contain"/>
</dbReference>
<feature type="non-terminal residue" evidence="2">
    <location>
        <position position="197"/>
    </location>
</feature>
<proteinExistence type="predicted"/>
<dbReference type="AlphaFoldDB" id="A0AAD7J8E5"/>
<comment type="caution">
    <text evidence="2">The sequence shown here is derived from an EMBL/GenBank/DDBJ whole genome shotgun (WGS) entry which is preliminary data.</text>
</comment>
<dbReference type="PANTHER" id="PTHR46481:SF7">
    <property type="entry name" value="ZINC FINGER BED DOMAIN-CONTAINING PROTEIN RICESLEEPER 2-LIKE"/>
    <property type="match status" value="1"/>
</dbReference>
<name>A0AAD7J8E5_9AGAR</name>
<evidence type="ECO:0000313" key="2">
    <source>
        <dbReference type="EMBL" id="KAJ7758326.1"/>
    </source>
</evidence>
<protein>
    <submittedName>
        <fullName evidence="2">Uncharacterized protein</fullName>
    </submittedName>
</protein>
<accession>A0AAD7J8E5</accession>
<feature type="non-terminal residue" evidence="2">
    <location>
        <position position="1"/>
    </location>
</feature>
<dbReference type="Proteomes" id="UP001215598">
    <property type="component" value="Unassembled WGS sequence"/>
</dbReference>
<sequence length="197" mass="21802">EDEHPAPALGNLSTHYNKHHKDEAVPSDAASGNPRKISASSAKIMGDFLAEGKLNPVINSTQGNFLKIFAAWIIEDDLAFTTGETEGIKRLFAFLQTCYMLPSDTTVLYLIAAALDNAKTNDVLIRALSQLLREKYDIQFVPENSQIRCLTHVVNLVVQKLLAALEEGNESTLEEDCLSNKDLLFHYDPALDAELKE</sequence>
<dbReference type="EMBL" id="JARKIB010000042">
    <property type="protein sequence ID" value="KAJ7758326.1"/>
    <property type="molecule type" value="Genomic_DNA"/>
</dbReference>
<dbReference type="PANTHER" id="PTHR46481">
    <property type="entry name" value="ZINC FINGER BED DOMAIN-CONTAINING PROTEIN 4"/>
    <property type="match status" value="1"/>
</dbReference>
<evidence type="ECO:0000256" key="1">
    <source>
        <dbReference type="SAM" id="MobiDB-lite"/>
    </source>
</evidence>
<reference evidence="2" key="1">
    <citation type="submission" date="2023-03" db="EMBL/GenBank/DDBJ databases">
        <title>Massive genome expansion in bonnet fungi (Mycena s.s.) driven by repeated elements and novel gene families across ecological guilds.</title>
        <authorList>
            <consortium name="Lawrence Berkeley National Laboratory"/>
            <person name="Harder C.B."/>
            <person name="Miyauchi S."/>
            <person name="Viragh M."/>
            <person name="Kuo A."/>
            <person name="Thoen E."/>
            <person name="Andreopoulos B."/>
            <person name="Lu D."/>
            <person name="Skrede I."/>
            <person name="Drula E."/>
            <person name="Henrissat B."/>
            <person name="Morin E."/>
            <person name="Kohler A."/>
            <person name="Barry K."/>
            <person name="LaButti K."/>
            <person name="Morin E."/>
            <person name="Salamov A."/>
            <person name="Lipzen A."/>
            <person name="Mereny Z."/>
            <person name="Hegedus B."/>
            <person name="Baldrian P."/>
            <person name="Stursova M."/>
            <person name="Weitz H."/>
            <person name="Taylor A."/>
            <person name="Grigoriev I.V."/>
            <person name="Nagy L.G."/>
            <person name="Martin F."/>
            <person name="Kauserud H."/>
        </authorList>
    </citation>
    <scope>NUCLEOTIDE SEQUENCE</scope>
    <source>
        <strain evidence="2">CBHHK182m</strain>
    </source>
</reference>
<keyword evidence="3" id="KW-1185">Reference proteome</keyword>